<name>A0A4Y7Q6T6_9AGAM</name>
<dbReference type="AlphaFoldDB" id="A0A4Y7Q6T6"/>
<proteinExistence type="predicted"/>
<keyword evidence="2" id="KW-1185">Reference proteome</keyword>
<accession>A0A4Y7Q6T6</accession>
<reference evidence="1 2" key="1">
    <citation type="submission" date="2018-06" db="EMBL/GenBank/DDBJ databases">
        <title>A transcriptomic atlas of mushroom development highlights an independent origin of complex multicellularity.</title>
        <authorList>
            <consortium name="DOE Joint Genome Institute"/>
            <person name="Krizsan K."/>
            <person name="Almasi E."/>
            <person name="Merenyi Z."/>
            <person name="Sahu N."/>
            <person name="Viragh M."/>
            <person name="Koszo T."/>
            <person name="Mondo S."/>
            <person name="Kiss B."/>
            <person name="Balint B."/>
            <person name="Kues U."/>
            <person name="Barry K."/>
            <person name="Hegedus J.C."/>
            <person name="Henrissat B."/>
            <person name="Johnson J."/>
            <person name="Lipzen A."/>
            <person name="Ohm R."/>
            <person name="Nagy I."/>
            <person name="Pangilinan J."/>
            <person name="Yan J."/>
            <person name="Xiong Y."/>
            <person name="Grigoriev I.V."/>
            <person name="Hibbett D.S."/>
            <person name="Nagy L.G."/>
        </authorList>
    </citation>
    <scope>NUCLEOTIDE SEQUENCE [LARGE SCALE GENOMIC DNA]</scope>
    <source>
        <strain evidence="1 2">SZMC22713</strain>
    </source>
</reference>
<dbReference type="EMBL" id="ML170171">
    <property type="protein sequence ID" value="TDL23274.1"/>
    <property type="molecule type" value="Genomic_DNA"/>
</dbReference>
<protein>
    <submittedName>
        <fullName evidence="1">Uncharacterized protein</fullName>
    </submittedName>
</protein>
<dbReference type="Proteomes" id="UP000294933">
    <property type="component" value="Unassembled WGS sequence"/>
</dbReference>
<organism evidence="1 2">
    <name type="scientific">Rickenella mellea</name>
    <dbReference type="NCBI Taxonomy" id="50990"/>
    <lineage>
        <taxon>Eukaryota</taxon>
        <taxon>Fungi</taxon>
        <taxon>Dikarya</taxon>
        <taxon>Basidiomycota</taxon>
        <taxon>Agaricomycotina</taxon>
        <taxon>Agaricomycetes</taxon>
        <taxon>Hymenochaetales</taxon>
        <taxon>Rickenellaceae</taxon>
        <taxon>Rickenella</taxon>
    </lineage>
</organism>
<evidence type="ECO:0000313" key="1">
    <source>
        <dbReference type="EMBL" id="TDL23274.1"/>
    </source>
</evidence>
<gene>
    <name evidence="1" type="ORF">BD410DRAFT_176416</name>
</gene>
<dbReference type="VEuPathDB" id="FungiDB:BD410DRAFT_176416"/>
<evidence type="ECO:0000313" key="2">
    <source>
        <dbReference type="Proteomes" id="UP000294933"/>
    </source>
</evidence>
<sequence>MTQEQTPPIKVNGPAGSLWDQQEMMPELIAYLDWLARNPPQNDQSTTNTAYTSDEHMNYYPVNFNNTNMDVGHAPMEGGSGMANTPEADVGWQGVAPWADSPVDTFDFNSSLPYGPYTYHGAVDDHELSDYQSS</sequence>